<gene>
    <name evidence="3" type="ORF">ACFQ0F_02665</name>
</gene>
<dbReference type="PROSITE" id="PS01047">
    <property type="entry name" value="HMA_1"/>
    <property type="match status" value="1"/>
</dbReference>
<dbReference type="Proteomes" id="UP001597044">
    <property type="component" value="Unassembled WGS sequence"/>
</dbReference>
<evidence type="ECO:0000259" key="2">
    <source>
        <dbReference type="PROSITE" id="PS50846"/>
    </source>
</evidence>
<name>A0ABW3HDK3_9GAMM</name>
<evidence type="ECO:0000256" key="1">
    <source>
        <dbReference type="ARBA" id="ARBA00022723"/>
    </source>
</evidence>
<reference evidence="4" key="1">
    <citation type="journal article" date="2019" name="Int. J. Syst. Evol. Microbiol.">
        <title>The Global Catalogue of Microorganisms (GCM) 10K type strain sequencing project: providing services to taxonomists for standard genome sequencing and annotation.</title>
        <authorList>
            <consortium name="The Broad Institute Genomics Platform"/>
            <consortium name="The Broad Institute Genome Sequencing Center for Infectious Disease"/>
            <person name="Wu L."/>
            <person name="Ma J."/>
        </authorList>
    </citation>
    <scope>NUCLEOTIDE SEQUENCE [LARGE SCALE GENOMIC DNA]</scope>
    <source>
        <strain evidence="4">CCUG 63419</strain>
    </source>
</reference>
<dbReference type="InterPro" id="IPR017969">
    <property type="entry name" value="Heavy-metal-associated_CS"/>
</dbReference>
<dbReference type="InterPro" id="IPR006121">
    <property type="entry name" value="HMA_dom"/>
</dbReference>
<evidence type="ECO:0000313" key="4">
    <source>
        <dbReference type="Proteomes" id="UP001597044"/>
    </source>
</evidence>
<keyword evidence="1" id="KW-0479">Metal-binding</keyword>
<accession>A0ABW3HDK3</accession>
<dbReference type="PROSITE" id="PS50846">
    <property type="entry name" value="HMA_2"/>
    <property type="match status" value="1"/>
</dbReference>
<dbReference type="InterPro" id="IPR036163">
    <property type="entry name" value="HMA_dom_sf"/>
</dbReference>
<feature type="domain" description="HMA" evidence="2">
    <location>
        <begin position="1"/>
        <end position="63"/>
    </location>
</feature>
<dbReference type="SUPFAM" id="SSF55008">
    <property type="entry name" value="HMA, heavy metal-associated domain"/>
    <property type="match status" value="1"/>
</dbReference>
<dbReference type="EMBL" id="JBHTIT010000001">
    <property type="protein sequence ID" value="MFD0949302.1"/>
    <property type="molecule type" value="Genomic_DNA"/>
</dbReference>
<keyword evidence="4" id="KW-1185">Reference proteome</keyword>
<proteinExistence type="predicted"/>
<comment type="caution">
    <text evidence="3">The sequence shown here is derived from an EMBL/GenBank/DDBJ whole genome shotgun (WGS) entry which is preliminary data.</text>
</comment>
<sequence length="63" mass="6613">MHTFKVSGMGCGSCVAKITTAIHAIDSKASVNVDLSQAQVKIESSLAYELLASVIKNVGFDVQ</sequence>
<dbReference type="Pfam" id="PF00403">
    <property type="entry name" value="HMA"/>
    <property type="match status" value="1"/>
</dbReference>
<dbReference type="Gene3D" id="3.30.70.100">
    <property type="match status" value="1"/>
</dbReference>
<dbReference type="RefSeq" id="WP_379068836.1">
    <property type="nucleotide sequence ID" value="NZ_JBHTIT010000001.1"/>
</dbReference>
<dbReference type="CDD" id="cd00371">
    <property type="entry name" value="HMA"/>
    <property type="match status" value="1"/>
</dbReference>
<organism evidence="3 4">
    <name type="scientific">Paraperlucidibaca wandonensis</name>
    <dbReference type="NCBI Taxonomy" id="1268273"/>
    <lineage>
        <taxon>Bacteria</taxon>
        <taxon>Pseudomonadati</taxon>
        <taxon>Pseudomonadota</taxon>
        <taxon>Gammaproteobacteria</taxon>
        <taxon>Moraxellales</taxon>
        <taxon>Moraxellaceae</taxon>
        <taxon>Paraperlucidibaca</taxon>
    </lineage>
</organism>
<evidence type="ECO:0000313" key="3">
    <source>
        <dbReference type="EMBL" id="MFD0949302.1"/>
    </source>
</evidence>
<protein>
    <submittedName>
        <fullName evidence="3">Heavy-metal-associated domain-containing protein</fullName>
    </submittedName>
</protein>